<keyword evidence="1" id="KW-0812">Transmembrane</keyword>
<dbReference type="OrthoDB" id="771982at2"/>
<protein>
    <recommendedName>
        <fullName evidence="4">FeoB-associated Cys-rich membrane protein</fullName>
    </recommendedName>
</protein>
<evidence type="ECO:0008006" key="4">
    <source>
        <dbReference type="Google" id="ProtNLM"/>
    </source>
</evidence>
<dbReference type="eggNOG" id="ENOG5033DY9">
    <property type="taxonomic scope" value="Bacteria"/>
</dbReference>
<dbReference type="RefSeq" id="WP_015809855.1">
    <property type="nucleotide sequence ID" value="NC_013061.1"/>
</dbReference>
<keyword evidence="1" id="KW-0472">Membrane</keyword>
<evidence type="ECO:0000256" key="1">
    <source>
        <dbReference type="SAM" id="Phobius"/>
    </source>
</evidence>
<sequence length="53" mass="5642">MDIQTILVALLFAAALFYVGRIIYRAVSSKSGGCASNCGKCGVDFSNIEPNKK</sequence>
<dbReference type="HOGENOM" id="CLU_3066272_0_0_10"/>
<accession>C6XWF8</accession>
<dbReference type="Pfam" id="PF12669">
    <property type="entry name" value="FeoB_associated"/>
    <property type="match status" value="1"/>
</dbReference>
<keyword evidence="1" id="KW-1133">Transmembrane helix</keyword>
<feature type="transmembrane region" description="Helical" evidence="1">
    <location>
        <begin position="6"/>
        <end position="24"/>
    </location>
</feature>
<dbReference type="KEGG" id="phe:Phep_4056"/>
<evidence type="ECO:0000313" key="2">
    <source>
        <dbReference type="EMBL" id="ACU06247.1"/>
    </source>
</evidence>
<dbReference type="STRING" id="485917.Phep_4056"/>
<dbReference type="Proteomes" id="UP000000852">
    <property type="component" value="Chromosome"/>
</dbReference>
<reference evidence="2 3" key="1">
    <citation type="journal article" date="2009" name="Stand. Genomic Sci.">
        <title>Complete genome sequence of Pedobacter heparinus type strain (HIM 762-3).</title>
        <authorList>
            <person name="Han C."/>
            <person name="Spring S."/>
            <person name="Lapidus A."/>
            <person name="Del Rio T.G."/>
            <person name="Tice H."/>
            <person name="Copeland A."/>
            <person name="Cheng J.F."/>
            <person name="Lucas S."/>
            <person name="Chen F."/>
            <person name="Nolan M."/>
            <person name="Bruce D."/>
            <person name="Goodwin L."/>
            <person name="Pitluck S."/>
            <person name="Ivanova N."/>
            <person name="Mavromatis K."/>
            <person name="Mikhailova N."/>
            <person name="Pati A."/>
            <person name="Chen A."/>
            <person name="Palaniappan K."/>
            <person name="Land M."/>
            <person name="Hauser L."/>
            <person name="Chang Y.J."/>
            <person name="Jeffries C.C."/>
            <person name="Saunders E."/>
            <person name="Chertkov O."/>
            <person name="Brettin T."/>
            <person name="Goker M."/>
            <person name="Rohde M."/>
            <person name="Bristow J."/>
            <person name="Eisen J.A."/>
            <person name="Markowitz V."/>
            <person name="Hugenholtz P."/>
            <person name="Kyrpides N.C."/>
            <person name="Klenk H.P."/>
            <person name="Detter J.C."/>
        </authorList>
    </citation>
    <scope>NUCLEOTIDE SEQUENCE [LARGE SCALE GENOMIC DNA]</scope>
    <source>
        <strain evidence="3">ATCC 13125 / DSM 2366 / CIP 104194 / JCM 7457 / NBRC 12017 / NCIMB 9290 / NRRL B-14731 / HIM 762-3</strain>
    </source>
</reference>
<proteinExistence type="predicted"/>
<keyword evidence="3" id="KW-1185">Reference proteome</keyword>
<gene>
    <name evidence="2" type="ordered locus">Phep_4056</name>
</gene>
<evidence type="ECO:0000313" key="3">
    <source>
        <dbReference type="Proteomes" id="UP000000852"/>
    </source>
</evidence>
<organism evidence="2 3">
    <name type="scientific">Pedobacter heparinus (strain ATCC 13125 / DSM 2366 / CIP 104194 / JCM 7457 / NBRC 12017 / NCIMB 9290 / NRRL B-14731 / HIM 762-3)</name>
    <dbReference type="NCBI Taxonomy" id="485917"/>
    <lineage>
        <taxon>Bacteria</taxon>
        <taxon>Pseudomonadati</taxon>
        <taxon>Bacteroidota</taxon>
        <taxon>Sphingobacteriia</taxon>
        <taxon>Sphingobacteriales</taxon>
        <taxon>Sphingobacteriaceae</taxon>
        <taxon>Pedobacter</taxon>
    </lineage>
</organism>
<dbReference type="AlphaFoldDB" id="C6XWF8"/>
<name>C6XWF8_PEDHD</name>
<dbReference type="EMBL" id="CP001681">
    <property type="protein sequence ID" value="ACU06247.1"/>
    <property type="molecule type" value="Genomic_DNA"/>
</dbReference>